<accession>A0A6M3XYA2</accession>
<sequence>MAAANVEDALAEIYTDTASAISIAGNLDENPDITSGLTWGYKSGIVRSDTIITAVTGSTIGLTDNSTNYIEVDAAGTVSKNTTRFTQAKIPLRQITTLGGVQVSSVDKRSFMFNFGIRTMEFLIETGTDVNTIKLRGRARFNCTDIASEDKIGKGTTGTNFTLDATGSILRISPTALTVTTPECLTTSIFYCTTGTVTICSAQGTTAPTSAMLVGFRDFSGNQLDLTSELAGTKYIYCSTTYIDLGY</sequence>
<organism evidence="1">
    <name type="scientific">viral metagenome</name>
    <dbReference type="NCBI Taxonomy" id="1070528"/>
    <lineage>
        <taxon>unclassified sequences</taxon>
        <taxon>metagenomes</taxon>
        <taxon>organismal metagenomes</taxon>
    </lineage>
</organism>
<dbReference type="EMBL" id="MT145042">
    <property type="protein sequence ID" value="QJI02919.1"/>
    <property type="molecule type" value="Genomic_DNA"/>
</dbReference>
<proteinExistence type="predicted"/>
<name>A0A6M3XYA2_9ZZZZ</name>
<protein>
    <submittedName>
        <fullName evidence="1">Uncharacterized protein</fullName>
    </submittedName>
</protein>
<reference evidence="1" key="1">
    <citation type="submission" date="2020-03" db="EMBL/GenBank/DDBJ databases">
        <title>The deep terrestrial virosphere.</title>
        <authorList>
            <person name="Holmfeldt K."/>
            <person name="Nilsson E."/>
            <person name="Simone D."/>
            <person name="Lopez-Fernandez M."/>
            <person name="Wu X."/>
            <person name="de Brujin I."/>
            <person name="Lundin D."/>
            <person name="Andersson A."/>
            <person name="Bertilsson S."/>
            <person name="Dopson M."/>
        </authorList>
    </citation>
    <scope>NUCLEOTIDE SEQUENCE</scope>
    <source>
        <strain evidence="1">TM448B03803</strain>
    </source>
</reference>
<dbReference type="AlphaFoldDB" id="A0A6M3XYA2"/>
<gene>
    <name evidence="1" type="ORF">TM448B03803_0010</name>
</gene>
<evidence type="ECO:0000313" key="1">
    <source>
        <dbReference type="EMBL" id="QJI02919.1"/>
    </source>
</evidence>